<dbReference type="EMBL" id="CAXAMN010025917">
    <property type="protein sequence ID" value="CAK9099119.1"/>
    <property type="molecule type" value="Genomic_DNA"/>
</dbReference>
<feature type="compositionally biased region" description="Low complexity" evidence="1">
    <location>
        <begin position="1"/>
        <end position="18"/>
    </location>
</feature>
<evidence type="ECO:0000313" key="3">
    <source>
        <dbReference type="Proteomes" id="UP001642484"/>
    </source>
</evidence>
<feature type="region of interest" description="Disordered" evidence="1">
    <location>
        <begin position="151"/>
        <end position="221"/>
    </location>
</feature>
<feature type="region of interest" description="Disordered" evidence="1">
    <location>
        <begin position="1"/>
        <end position="68"/>
    </location>
</feature>
<feature type="compositionally biased region" description="Low complexity" evidence="1">
    <location>
        <begin position="32"/>
        <end position="46"/>
    </location>
</feature>
<feature type="compositionally biased region" description="Polar residues" evidence="1">
    <location>
        <begin position="165"/>
        <end position="187"/>
    </location>
</feature>
<proteinExistence type="predicted"/>
<dbReference type="Proteomes" id="UP001642484">
    <property type="component" value="Unassembled WGS sequence"/>
</dbReference>
<gene>
    <name evidence="2" type="ORF">CCMP2556_LOCUS46913</name>
</gene>
<keyword evidence="3" id="KW-1185">Reference proteome</keyword>
<reference evidence="2 3" key="1">
    <citation type="submission" date="2024-02" db="EMBL/GenBank/DDBJ databases">
        <authorList>
            <person name="Chen Y."/>
            <person name="Shah S."/>
            <person name="Dougan E. K."/>
            <person name="Thang M."/>
            <person name="Chan C."/>
        </authorList>
    </citation>
    <scope>NUCLEOTIDE SEQUENCE [LARGE SCALE GENOMIC DNA]</scope>
</reference>
<evidence type="ECO:0000313" key="2">
    <source>
        <dbReference type="EMBL" id="CAK9099119.1"/>
    </source>
</evidence>
<organism evidence="2 3">
    <name type="scientific">Durusdinium trenchii</name>
    <dbReference type="NCBI Taxonomy" id="1381693"/>
    <lineage>
        <taxon>Eukaryota</taxon>
        <taxon>Sar</taxon>
        <taxon>Alveolata</taxon>
        <taxon>Dinophyceae</taxon>
        <taxon>Suessiales</taxon>
        <taxon>Symbiodiniaceae</taxon>
        <taxon>Durusdinium</taxon>
    </lineage>
</organism>
<sequence length="335" mass="36154">MASSVKMAMQAQKAKGMAEGLTTRGEAEAKSSKSASSGPKSSAAGALEEDSEEDSGAEEVIDGRPNHRIKGEKKKIEAGEFFDDLMEGFAEIWRLTVAGGHSFASCVRRVAYPLKARRSDLRGGGSLAQPGLELDGVRVFEVISHDLPPPPFYPQACERRARSATPGSRPSTDRATGSRASLRSAPTSMPRALQHAVQHAQALQRSNSASTGRSSRASLLSAARRSARRAAFEALAKLSLGDHVAQLMQQPLPMKGYKPQEEDYKKTLSNGSALPVCPVHLMMPQTTVQSLTRYGSPEIAACRNQKAAVQWHGYQKNGNSAYNEQVVQQAHLMRK</sequence>
<protein>
    <submittedName>
        <fullName evidence="2">Uncharacterized protein</fullName>
    </submittedName>
</protein>
<evidence type="ECO:0000256" key="1">
    <source>
        <dbReference type="SAM" id="MobiDB-lite"/>
    </source>
</evidence>
<accession>A0ABP0REV7</accession>
<feature type="compositionally biased region" description="Acidic residues" evidence="1">
    <location>
        <begin position="47"/>
        <end position="60"/>
    </location>
</feature>
<name>A0ABP0REV7_9DINO</name>
<comment type="caution">
    <text evidence="2">The sequence shown here is derived from an EMBL/GenBank/DDBJ whole genome shotgun (WGS) entry which is preliminary data.</text>
</comment>
<feature type="compositionally biased region" description="Low complexity" evidence="1">
    <location>
        <begin position="192"/>
        <end position="221"/>
    </location>
</feature>